<reference evidence="1 2" key="1">
    <citation type="journal article" date="2024" name="Chem. Sci.">
        <title>Discovery of megapolipeptins by genome mining of a Burkholderiales bacteria collection.</title>
        <authorList>
            <person name="Paulo B.S."/>
            <person name="Recchia M.J.J."/>
            <person name="Lee S."/>
            <person name="Fergusson C.H."/>
            <person name="Romanowski S.B."/>
            <person name="Hernandez A."/>
            <person name="Krull N."/>
            <person name="Liu D.Y."/>
            <person name="Cavanagh H."/>
            <person name="Bos A."/>
            <person name="Gray C.A."/>
            <person name="Murphy B.T."/>
            <person name="Linington R.G."/>
            <person name="Eustaquio A.S."/>
        </authorList>
    </citation>
    <scope>NUCLEOTIDE SEQUENCE [LARGE SCALE GENOMIC DNA]</scope>
    <source>
        <strain evidence="1 2">RL17-338-BIC-A</strain>
    </source>
</reference>
<sequence>MRSPELRGRTPAGVLVDSSSSEILNVESGKQGSPPLIGVADNAFGLGADLRSG</sequence>
<comment type="caution">
    <text evidence="1">The sequence shown here is derived from an EMBL/GenBank/DDBJ whole genome shotgun (WGS) entry which is preliminary data.</text>
</comment>
<evidence type="ECO:0000313" key="1">
    <source>
        <dbReference type="EMBL" id="MFM0636670.1"/>
    </source>
</evidence>
<proteinExistence type="predicted"/>
<organism evidence="1 2">
    <name type="scientific">Paraburkholderia metrosideri</name>
    <dbReference type="NCBI Taxonomy" id="580937"/>
    <lineage>
        <taxon>Bacteria</taxon>
        <taxon>Pseudomonadati</taxon>
        <taxon>Pseudomonadota</taxon>
        <taxon>Betaproteobacteria</taxon>
        <taxon>Burkholderiales</taxon>
        <taxon>Burkholderiaceae</taxon>
        <taxon>Paraburkholderia</taxon>
    </lineage>
</organism>
<protein>
    <submittedName>
        <fullName evidence="1">Uncharacterized protein</fullName>
    </submittedName>
</protein>
<dbReference type="RefSeq" id="WP_408334771.1">
    <property type="nucleotide sequence ID" value="NZ_JAQQCF010000005.1"/>
</dbReference>
<evidence type="ECO:0000313" key="2">
    <source>
        <dbReference type="Proteomes" id="UP001629432"/>
    </source>
</evidence>
<name>A0ABW9DMU7_9BURK</name>
<accession>A0ABW9DMU7</accession>
<gene>
    <name evidence="1" type="ORF">PQQ63_08190</name>
</gene>
<dbReference type="EMBL" id="JAQQCF010000005">
    <property type="protein sequence ID" value="MFM0636670.1"/>
    <property type="molecule type" value="Genomic_DNA"/>
</dbReference>
<keyword evidence="2" id="KW-1185">Reference proteome</keyword>
<dbReference type="Proteomes" id="UP001629432">
    <property type="component" value="Unassembled WGS sequence"/>
</dbReference>